<dbReference type="PANTHER" id="PTHR43657">
    <property type="entry name" value="TRYPTOPHAN RNA-BINDING ATTENUATOR PROTEIN-LIKE PROTEIN"/>
    <property type="match status" value="1"/>
</dbReference>
<dbReference type="NCBIfam" id="TIGR00266">
    <property type="entry name" value="TIGR00266 family protein"/>
    <property type="match status" value="1"/>
</dbReference>
<dbReference type="InterPro" id="IPR036983">
    <property type="entry name" value="AIM24_sf"/>
</dbReference>
<dbReference type="InterPro" id="IPR016031">
    <property type="entry name" value="Trp_RNA-bd_attenuator-like_dom"/>
</dbReference>
<organism evidence="1">
    <name type="scientific">uncultured bacterium pAY4-1</name>
    <dbReference type="NCBI Taxonomy" id="1781157"/>
    <lineage>
        <taxon>Bacteria</taxon>
        <taxon>environmental samples</taxon>
    </lineage>
</organism>
<dbReference type="InterPro" id="IPR002838">
    <property type="entry name" value="AIM24"/>
</dbReference>
<dbReference type="AlphaFoldDB" id="A0A1C9U4T9"/>
<accession>A0A1C9U4T9</accession>
<evidence type="ECO:0000313" key="1">
    <source>
        <dbReference type="EMBL" id="AOR51156.1"/>
    </source>
</evidence>
<dbReference type="Gene3D" id="3.60.160.10">
    <property type="entry name" value="Mitochondrial biogenesis AIM24"/>
    <property type="match status" value="1"/>
</dbReference>
<evidence type="ECO:0008006" key="2">
    <source>
        <dbReference type="Google" id="ProtNLM"/>
    </source>
</evidence>
<name>A0A1C9U4T9_9BACT</name>
<dbReference type="EMBL" id="KT982361">
    <property type="protein sequence ID" value="AOR51156.1"/>
    <property type="molecule type" value="Genomic_DNA"/>
</dbReference>
<reference evidence="1" key="1">
    <citation type="journal article" date="2016" name="Sci. Rep.">
        <title>Triclosan Resistome from Metagenome Reveals Diverse Enoyl Acyl Carrier Protein Reductases and Selective Enrichment of Triclosan Resistance Genes.</title>
        <authorList>
            <person name="Khan R."/>
            <person name="Kong H.G."/>
            <person name="Jung Y.H."/>
            <person name="Choi J."/>
            <person name="Baek K.Y."/>
            <person name="Hwang E.C."/>
            <person name="Lee S.W."/>
        </authorList>
    </citation>
    <scope>NUCLEOTIDE SEQUENCE</scope>
</reference>
<dbReference type="Pfam" id="PF01987">
    <property type="entry name" value="AIM24"/>
    <property type="match status" value="1"/>
</dbReference>
<proteinExistence type="predicted"/>
<sequence>MAMDVVDYEIFGNEMQYVEVELDPGEAAIGEAGAMMYMQDGIQMDTVFGDGSQQGGFFGKVLGAGKRLLTGEGLFTTIFHNEGRGKRRVAFAAPYPGKIIPVHLSAIGGTLICQKDSFLCAAKGVALGIAFQKRLGVGLFGGEGFIMQKLEGDGLAFVHAGGTLKELVLAPGESLRVDTGCVVAFQPTVDFDIQYVGKVKSAIFGGEGLFFATLTGPGKIWLQSLPLSRLANRIILSAPAAGGRSADQGSLLGAGILGGLLGGGGDD</sequence>
<dbReference type="PANTHER" id="PTHR43657:SF1">
    <property type="entry name" value="ALTERED INHERITANCE OF MITOCHONDRIA PROTEIN 24, MITOCHONDRIAL"/>
    <property type="match status" value="1"/>
</dbReference>
<dbReference type="SUPFAM" id="SSF51219">
    <property type="entry name" value="TRAP-like"/>
    <property type="match status" value="1"/>
</dbReference>
<protein>
    <recommendedName>
        <fullName evidence="2">TIGR00266 family protein</fullName>
    </recommendedName>
</protein>